<dbReference type="RefSeq" id="WP_249514094.1">
    <property type="nucleotide sequence ID" value="NZ_CP093366.1"/>
</dbReference>
<evidence type="ECO:0000256" key="6">
    <source>
        <dbReference type="HAMAP-Rule" id="MF_00122"/>
    </source>
</evidence>
<dbReference type="SUPFAM" id="SSF141000">
    <property type="entry name" value="Glu-tRNAGln amidotransferase C subunit"/>
    <property type="match status" value="1"/>
</dbReference>
<keyword evidence="6" id="KW-0067">ATP-binding</keyword>
<dbReference type="PANTHER" id="PTHR15004">
    <property type="entry name" value="GLUTAMYL-TRNA(GLN) AMIDOTRANSFERASE SUBUNIT C, MITOCHONDRIAL"/>
    <property type="match status" value="1"/>
</dbReference>
<dbReference type="EC" id="6.3.5.-" evidence="6"/>
<dbReference type="Proteomes" id="UP000831495">
    <property type="component" value="Chromosome"/>
</dbReference>
<evidence type="ECO:0000256" key="2">
    <source>
        <dbReference type="ARBA" id="ARBA00011123"/>
    </source>
</evidence>
<accession>A0ABY4P8I2</accession>
<evidence type="ECO:0000313" key="8">
    <source>
        <dbReference type="EMBL" id="UQS81826.1"/>
    </source>
</evidence>
<keyword evidence="9" id="KW-1185">Reference proteome</keyword>
<gene>
    <name evidence="6 8" type="primary">gatC</name>
    <name evidence="8" type="ORF">MOO45_06395</name>
</gene>
<dbReference type="InterPro" id="IPR003837">
    <property type="entry name" value="GatC"/>
</dbReference>
<keyword evidence="6" id="KW-0547">Nucleotide-binding</keyword>
<dbReference type="EMBL" id="CP093366">
    <property type="protein sequence ID" value="UQS81826.1"/>
    <property type="molecule type" value="Genomic_DNA"/>
</dbReference>
<feature type="compositionally biased region" description="Basic and acidic residues" evidence="7">
    <location>
        <begin position="55"/>
        <end position="70"/>
    </location>
</feature>
<sequence>MLDKELVRHVAGLSKLEFNDADLEHFTVQLDEIIQMEDELAKVETQGVPPTTHIARQESTFRPDEPKEGPGRGTLLENVPEQENGFIKVPSMLKQEDK</sequence>
<organism evidence="8 9">
    <name type="scientific">Bombilactobacillus folatiphilus</name>
    <dbReference type="NCBI Taxonomy" id="2923362"/>
    <lineage>
        <taxon>Bacteria</taxon>
        <taxon>Bacillati</taxon>
        <taxon>Bacillota</taxon>
        <taxon>Bacilli</taxon>
        <taxon>Lactobacillales</taxon>
        <taxon>Lactobacillaceae</taxon>
        <taxon>Bombilactobacillus</taxon>
    </lineage>
</organism>
<comment type="subunit">
    <text evidence="2 6">Heterotrimer of A, B and C subunits.</text>
</comment>
<comment type="similarity">
    <text evidence="1 6">Belongs to the GatC family.</text>
</comment>
<feature type="region of interest" description="Disordered" evidence="7">
    <location>
        <begin position="44"/>
        <end position="98"/>
    </location>
</feature>
<dbReference type="Gene3D" id="1.10.20.60">
    <property type="entry name" value="Glu-tRNAGln amidotransferase C subunit, N-terminal domain"/>
    <property type="match status" value="1"/>
</dbReference>
<protein>
    <recommendedName>
        <fullName evidence="6">Aspartyl/glutamyl-tRNA(Asn/Gln) amidotransferase subunit C</fullName>
        <shortName evidence="6">Asp/Glu-ADT subunit C</shortName>
        <ecNumber evidence="6">6.3.5.-</ecNumber>
    </recommendedName>
</protein>
<keyword evidence="6" id="KW-0436">Ligase</keyword>
<comment type="function">
    <text evidence="3 6">Allows the formation of correctly charged Asn-tRNA(Asn) or Gln-tRNA(Gln) through the transamidation of misacylated Asp-tRNA(Asn) or Glu-tRNA(Gln) in organisms which lack either or both of asparaginyl-tRNA or glutaminyl-tRNA synthetases. The reaction takes place in the presence of glutamine and ATP through an activated phospho-Asp-tRNA(Asn) or phospho-Glu-tRNA(Gln).</text>
</comment>
<evidence type="ECO:0000313" key="9">
    <source>
        <dbReference type="Proteomes" id="UP000831495"/>
    </source>
</evidence>
<evidence type="ECO:0000256" key="7">
    <source>
        <dbReference type="SAM" id="MobiDB-lite"/>
    </source>
</evidence>
<evidence type="ECO:0000256" key="1">
    <source>
        <dbReference type="ARBA" id="ARBA00010757"/>
    </source>
</evidence>
<proteinExistence type="inferred from homology"/>
<evidence type="ECO:0000256" key="4">
    <source>
        <dbReference type="ARBA" id="ARBA00047380"/>
    </source>
</evidence>
<reference evidence="8" key="1">
    <citation type="journal article" date="2022" name="Int. J. Syst. Evol. Microbiol.">
        <title>Apilactobacillus apisilvae sp. nov., Nicolia spurrieriana gen. nov. sp. nov., Bombilactobacillus folatiphilus sp. nov. and Bombilactobacillus thymidiniphilus sp. nov., four new lactic acid bacterial isolates from stingless bees Tetragonula carbonaria and Austroplebeia australis.</title>
        <authorList>
            <person name="Oliphant S.A."/>
            <person name="Watson-Haigh N.S."/>
            <person name="Sumby K.M."/>
            <person name="Gardner J."/>
            <person name="Groom S."/>
            <person name="Jiranek V."/>
        </authorList>
    </citation>
    <scope>NUCLEOTIDE SEQUENCE</scope>
    <source>
        <strain evidence="8">SG4_D2</strain>
    </source>
</reference>
<dbReference type="Pfam" id="PF02686">
    <property type="entry name" value="GatC"/>
    <property type="match status" value="1"/>
</dbReference>
<keyword evidence="6" id="KW-0648">Protein biosynthesis</keyword>
<dbReference type="InterPro" id="IPR036113">
    <property type="entry name" value="Asp/Glu-ADT_sf_sub_c"/>
</dbReference>
<comment type="catalytic activity">
    <reaction evidence="4 6">
        <text>L-aspartyl-tRNA(Asn) + L-glutamine + ATP + H2O = L-asparaginyl-tRNA(Asn) + L-glutamate + ADP + phosphate + 2 H(+)</text>
        <dbReference type="Rhea" id="RHEA:14513"/>
        <dbReference type="Rhea" id="RHEA-COMP:9674"/>
        <dbReference type="Rhea" id="RHEA-COMP:9677"/>
        <dbReference type="ChEBI" id="CHEBI:15377"/>
        <dbReference type="ChEBI" id="CHEBI:15378"/>
        <dbReference type="ChEBI" id="CHEBI:29985"/>
        <dbReference type="ChEBI" id="CHEBI:30616"/>
        <dbReference type="ChEBI" id="CHEBI:43474"/>
        <dbReference type="ChEBI" id="CHEBI:58359"/>
        <dbReference type="ChEBI" id="CHEBI:78515"/>
        <dbReference type="ChEBI" id="CHEBI:78516"/>
        <dbReference type="ChEBI" id="CHEBI:456216"/>
    </reaction>
</comment>
<evidence type="ECO:0000256" key="5">
    <source>
        <dbReference type="ARBA" id="ARBA00047913"/>
    </source>
</evidence>
<dbReference type="HAMAP" id="MF_00122">
    <property type="entry name" value="GatC"/>
    <property type="match status" value="1"/>
</dbReference>
<evidence type="ECO:0000256" key="3">
    <source>
        <dbReference type="ARBA" id="ARBA00024799"/>
    </source>
</evidence>
<comment type="catalytic activity">
    <reaction evidence="5 6">
        <text>L-glutamyl-tRNA(Gln) + L-glutamine + ATP + H2O = L-glutaminyl-tRNA(Gln) + L-glutamate + ADP + phosphate + H(+)</text>
        <dbReference type="Rhea" id="RHEA:17521"/>
        <dbReference type="Rhea" id="RHEA-COMP:9681"/>
        <dbReference type="Rhea" id="RHEA-COMP:9684"/>
        <dbReference type="ChEBI" id="CHEBI:15377"/>
        <dbReference type="ChEBI" id="CHEBI:15378"/>
        <dbReference type="ChEBI" id="CHEBI:29985"/>
        <dbReference type="ChEBI" id="CHEBI:30616"/>
        <dbReference type="ChEBI" id="CHEBI:43474"/>
        <dbReference type="ChEBI" id="CHEBI:58359"/>
        <dbReference type="ChEBI" id="CHEBI:78520"/>
        <dbReference type="ChEBI" id="CHEBI:78521"/>
        <dbReference type="ChEBI" id="CHEBI:456216"/>
    </reaction>
</comment>
<dbReference type="PANTHER" id="PTHR15004:SF0">
    <property type="entry name" value="GLUTAMYL-TRNA(GLN) AMIDOTRANSFERASE SUBUNIT C, MITOCHONDRIAL"/>
    <property type="match status" value="1"/>
</dbReference>
<name>A0ABY4P8I2_9LACO</name>
<dbReference type="NCBIfam" id="TIGR00135">
    <property type="entry name" value="gatC"/>
    <property type="match status" value="1"/>
</dbReference>